<dbReference type="Gene3D" id="3.30.360.10">
    <property type="entry name" value="Dihydrodipicolinate Reductase, domain 2"/>
    <property type="match status" value="1"/>
</dbReference>
<dbReference type="InterPro" id="IPR036291">
    <property type="entry name" value="NAD(P)-bd_dom_sf"/>
</dbReference>
<dbReference type="EMBL" id="UINC01010377">
    <property type="protein sequence ID" value="SVA46176.1"/>
    <property type="molecule type" value="Genomic_DNA"/>
</dbReference>
<dbReference type="Gene3D" id="3.40.50.720">
    <property type="entry name" value="NAD(P)-binding Rossmann-like Domain"/>
    <property type="match status" value="1"/>
</dbReference>
<gene>
    <name evidence="3" type="ORF">METZ01_LOCUS99030</name>
</gene>
<protein>
    <recommendedName>
        <fullName evidence="4">Gfo/Idh/MocA-like oxidoreductase N-terminal domain-containing protein</fullName>
    </recommendedName>
</protein>
<dbReference type="InterPro" id="IPR000683">
    <property type="entry name" value="Gfo/Idh/MocA-like_OxRdtase_N"/>
</dbReference>
<evidence type="ECO:0000259" key="1">
    <source>
        <dbReference type="Pfam" id="PF01408"/>
    </source>
</evidence>
<accession>A0A381W0U0</accession>
<dbReference type="Pfam" id="PF01408">
    <property type="entry name" value="GFO_IDH_MocA"/>
    <property type="match status" value="1"/>
</dbReference>
<dbReference type="PANTHER" id="PTHR43708:SF8">
    <property type="entry name" value="OXIDOREDUCTASE"/>
    <property type="match status" value="1"/>
</dbReference>
<evidence type="ECO:0008006" key="4">
    <source>
        <dbReference type="Google" id="ProtNLM"/>
    </source>
</evidence>
<dbReference type="AlphaFoldDB" id="A0A381W0U0"/>
<name>A0A381W0U0_9ZZZZ</name>
<organism evidence="3">
    <name type="scientific">marine metagenome</name>
    <dbReference type="NCBI Taxonomy" id="408172"/>
    <lineage>
        <taxon>unclassified sequences</taxon>
        <taxon>metagenomes</taxon>
        <taxon>ecological metagenomes</taxon>
    </lineage>
</organism>
<dbReference type="PANTHER" id="PTHR43708">
    <property type="entry name" value="CONSERVED EXPRESSED OXIDOREDUCTASE (EUROFUNG)"/>
    <property type="match status" value="1"/>
</dbReference>
<proteinExistence type="predicted"/>
<feature type="domain" description="GFO/IDH/MocA-like oxidoreductase" evidence="2">
    <location>
        <begin position="129"/>
        <end position="240"/>
    </location>
</feature>
<dbReference type="GO" id="GO:0000166">
    <property type="term" value="F:nucleotide binding"/>
    <property type="evidence" value="ECO:0007669"/>
    <property type="project" value="InterPro"/>
</dbReference>
<sequence length="297" mass="33235">MALRVGIIGWGEIAKTHFSKIKKLGAEVSAIVSQKKVLDIDIPVYNSVYDMFPNVDAVTIAVPNYLHTSFCLAAVSAGKPVYVEKPICITEKELNELDDVLPKLKIPVHVGYRLRWNPTVIKLRERINRVKKISCMYNLEMKKLDANKGWTRKYKMSGGSFFTLGVHALDLARWLAGARGEPLVDFSAFTGGIEDTCDFPLHVQLSGILPSGIRIIAGADLRCGTPYSFNIEIEADKGSYPDSILHPPVIDDEDTEFEGLIGHFISAAEQRVWDDDEHKEVIQTHRELLEARRNTNS</sequence>
<evidence type="ECO:0000313" key="3">
    <source>
        <dbReference type="EMBL" id="SVA46176.1"/>
    </source>
</evidence>
<dbReference type="SUPFAM" id="SSF51735">
    <property type="entry name" value="NAD(P)-binding Rossmann-fold domains"/>
    <property type="match status" value="1"/>
</dbReference>
<dbReference type="InterPro" id="IPR051317">
    <property type="entry name" value="Gfo/Idh/MocA_oxidoreduct"/>
</dbReference>
<feature type="domain" description="Gfo/Idh/MocA-like oxidoreductase N-terminal" evidence="1">
    <location>
        <begin position="3"/>
        <end position="112"/>
    </location>
</feature>
<dbReference type="SUPFAM" id="SSF55347">
    <property type="entry name" value="Glyceraldehyde-3-phosphate dehydrogenase-like, C-terminal domain"/>
    <property type="match status" value="1"/>
</dbReference>
<evidence type="ECO:0000259" key="2">
    <source>
        <dbReference type="Pfam" id="PF22725"/>
    </source>
</evidence>
<dbReference type="InterPro" id="IPR055170">
    <property type="entry name" value="GFO_IDH_MocA-like_dom"/>
</dbReference>
<reference evidence="3" key="1">
    <citation type="submission" date="2018-05" db="EMBL/GenBank/DDBJ databases">
        <authorList>
            <person name="Lanie J.A."/>
            <person name="Ng W.-L."/>
            <person name="Kazmierczak K.M."/>
            <person name="Andrzejewski T.M."/>
            <person name="Davidsen T.M."/>
            <person name="Wayne K.J."/>
            <person name="Tettelin H."/>
            <person name="Glass J.I."/>
            <person name="Rusch D."/>
            <person name="Podicherti R."/>
            <person name="Tsui H.-C.T."/>
            <person name="Winkler M.E."/>
        </authorList>
    </citation>
    <scope>NUCLEOTIDE SEQUENCE</scope>
</reference>
<dbReference type="Pfam" id="PF22725">
    <property type="entry name" value="GFO_IDH_MocA_C3"/>
    <property type="match status" value="1"/>
</dbReference>